<dbReference type="RefSeq" id="XP_016611331.1">
    <property type="nucleotide sequence ID" value="XM_016750630.1"/>
</dbReference>
<evidence type="ECO:0000313" key="4">
    <source>
        <dbReference type="Proteomes" id="UP000053201"/>
    </source>
</evidence>
<dbReference type="EMBL" id="KQ257452">
    <property type="protein sequence ID" value="KND03292.1"/>
    <property type="molecule type" value="Genomic_DNA"/>
</dbReference>
<sequence length="367" mass="43271">MQRAKFEYHLNLASAWLRRGILFFSFSSGDDHDEEPLEDTYYRNEGDPPSRSEKEFQRYRYGFYRLFAEITKKGESKSYRAPDTIDEREDFGRFLDRIKFNAQISYGPITFLLHLYLLYTYTTRTIFCPSSKYLSFNPNAECPPHTVTFLDHVYAILFAFYTATFIAHFVYPAMERILLLYGVYIVNGAVWTAWWFLSADAIDRARWKGRGATRPDGGVGTWTTLWVPILHWWLFLIARRRVLGLIHWEHENWLMRTDRSIAERGVKSQLSHYFCYQLWAYLSSALPILTWDWLIKPQGPFAWQSTDLPNWPGSFKVTMLAAISTWGLKIFFSFLHFQCSCVAWTEPFRRGLIINAFEGELRVGIIY</sequence>
<dbReference type="VEuPathDB" id="FungiDB:SPPG_02341"/>
<organism evidence="3 4">
    <name type="scientific">Spizellomyces punctatus (strain DAOM BR117)</name>
    <dbReference type="NCBI Taxonomy" id="645134"/>
    <lineage>
        <taxon>Eukaryota</taxon>
        <taxon>Fungi</taxon>
        <taxon>Fungi incertae sedis</taxon>
        <taxon>Chytridiomycota</taxon>
        <taxon>Chytridiomycota incertae sedis</taxon>
        <taxon>Chytridiomycetes</taxon>
        <taxon>Spizellomycetales</taxon>
        <taxon>Spizellomycetaceae</taxon>
        <taxon>Spizellomyces</taxon>
    </lineage>
</organism>
<keyword evidence="2" id="KW-0812">Transmembrane</keyword>
<keyword evidence="2" id="KW-0472">Membrane</keyword>
<accession>A0A0L0HQA0</accession>
<feature type="transmembrane region" description="Helical" evidence="2">
    <location>
        <begin position="315"/>
        <end position="335"/>
    </location>
</feature>
<feature type="transmembrane region" description="Helical" evidence="2">
    <location>
        <begin position="273"/>
        <end position="295"/>
    </location>
</feature>
<dbReference type="AlphaFoldDB" id="A0A0L0HQA0"/>
<feature type="transmembrane region" description="Helical" evidence="2">
    <location>
        <begin position="104"/>
        <end position="122"/>
    </location>
</feature>
<gene>
    <name evidence="3" type="ORF">SPPG_02341</name>
</gene>
<dbReference type="OrthoDB" id="2106819at2759"/>
<dbReference type="GeneID" id="27685932"/>
<feature type="region of interest" description="Disordered" evidence="1">
    <location>
        <begin position="32"/>
        <end position="53"/>
    </location>
</feature>
<keyword evidence="4" id="KW-1185">Reference proteome</keyword>
<feature type="transmembrane region" description="Helical" evidence="2">
    <location>
        <begin position="153"/>
        <end position="171"/>
    </location>
</feature>
<reference evidence="3 4" key="1">
    <citation type="submission" date="2009-08" db="EMBL/GenBank/DDBJ databases">
        <title>The Genome Sequence of Spizellomyces punctatus strain DAOM BR117.</title>
        <authorList>
            <consortium name="The Broad Institute Genome Sequencing Platform"/>
            <person name="Russ C."/>
            <person name="Cuomo C."/>
            <person name="Shea T."/>
            <person name="Young S.K."/>
            <person name="Zeng Q."/>
            <person name="Koehrsen M."/>
            <person name="Haas B."/>
            <person name="Borodovsky M."/>
            <person name="Guigo R."/>
            <person name="Alvarado L."/>
            <person name="Berlin A."/>
            <person name="Bochicchio J."/>
            <person name="Borenstein D."/>
            <person name="Chapman S."/>
            <person name="Chen Z."/>
            <person name="Engels R."/>
            <person name="Freedman E."/>
            <person name="Gellesch M."/>
            <person name="Goldberg J."/>
            <person name="Griggs A."/>
            <person name="Gujja S."/>
            <person name="Heiman D."/>
            <person name="Hepburn T."/>
            <person name="Howarth C."/>
            <person name="Jen D."/>
            <person name="Larson L."/>
            <person name="Lewis B."/>
            <person name="Mehta T."/>
            <person name="Park D."/>
            <person name="Pearson M."/>
            <person name="Roberts A."/>
            <person name="Saif S."/>
            <person name="Shenoy N."/>
            <person name="Sisk P."/>
            <person name="Stolte C."/>
            <person name="Sykes S."/>
            <person name="Thomson T."/>
            <person name="Walk T."/>
            <person name="White J."/>
            <person name="Yandava C."/>
            <person name="Burger G."/>
            <person name="Gray M.W."/>
            <person name="Holland P.W.H."/>
            <person name="King N."/>
            <person name="Lang F.B.F."/>
            <person name="Roger A.J."/>
            <person name="Ruiz-Trillo I."/>
            <person name="Lander E."/>
            <person name="Nusbaum C."/>
        </authorList>
    </citation>
    <scope>NUCLEOTIDE SEQUENCE [LARGE SCALE GENOMIC DNA]</scope>
    <source>
        <strain evidence="3 4">DAOM BR117</strain>
    </source>
</reference>
<feature type="compositionally biased region" description="Basic and acidic residues" evidence="1">
    <location>
        <begin position="40"/>
        <end position="53"/>
    </location>
</feature>
<feature type="transmembrane region" description="Helical" evidence="2">
    <location>
        <begin position="217"/>
        <end position="238"/>
    </location>
</feature>
<feature type="transmembrane region" description="Helical" evidence="2">
    <location>
        <begin position="178"/>
        <end position="197"/>
    </location>
</feature>
<evidence type="ECO:0000256" key="2">
    <source>
        <dbReference type="SAM" id="Phobius"/>
    </source>
</evidence>
<name>A0A0L0HQA0_SPIPD</name>
<protein>
    <submittedName>
        <fullName evidence="3">Uncharacterized protein</fullName>
    </submittedName>
</protein>
<evidence type="ECO:0000256" key="1">
    <source>
        <dbReference type="SAM" id="MobiDB-lite"/>
    </source>
</evidence>
<dbReference type="InParanoid" id="A0A0L0HQA0"/>
<dbReference type="Proteomes" id="UP000053201">
    <property type="component" value="Unassembled WGS sequence"/>
</dbReference>
<keyword evidence="2" id="KW-1133">Transmembrane helix</keyword>
<evidence type="ECO:0000313" key="3">
    <source>
        <dbReference type="EMBL" id="KND03292.1"/>
    </source>
</evidence>
<proteinExistence type="predicted"/>